<feature type="domain" description="BTB" evidence="1">
    <location>
        <begin position="29"/>
        <end position="84"/>
    </location>
</feature>
<name>A0ABD3X593_SINWO</name>
<dbReference type="InterPro" id="IPR000210">
    <property type="entry name" value="BTB/POZ_dom"/>
</dbReference>
<protein>
    <recommendedName>
        <fullName evidence="1">BTB domain-containing protein</fullName>
    </recommendedName>
</protein>
<dbReference type="AlphaFoldDB" id="A0ABD3X593"/>
<dbReference type="Proteomes" id="UP001634394">
    <property type="component" value="Unassembled WGS sequence"/>
</dbReference>
<organism evidence="2 3">
    <name type="scientific">Sinanodonta woodiana</name>
    <name type="common">Chinese pond mussel</name>
    <name type="synonym">Anodonta woodiana</name>
    <dbReference type="NCBI Taxonomy" id="1069815"/>
    <lineage>
        <taxon>Eukaryota</taxon>
        <taxon>Metazoa</taxon>
        <taxon>Spiralia</taxon>
        <taxon>Lophotrochozoa</taxon>
        <taxon>Mollusca</taxon>
        <taxon>Bivalvia</taxon>
        <taxon>Autobranchia</taxon>
        <taxon>Heteroconchia</taxon>
        <taxon>Palaeoheterodonta</taxon>
        <taxon>Unionida</taxon>
        <taxon>Unionoidea</taxon>
        <taxon>Unionidae</taxon>
        <taxon>Unioninae</taxon>
        <taxon>Sinanodonta</taxon>
    </lineage>
</organism>
<evidence type="ECO:0000259" key="1">
    <source>
        <dbReference type="PROSITE" id="PS50097"/>
    </source>
</evidence>
<dbReference type="Gene3D" id="3.30.710.10">
    <property type="entry name" value="Potassium Channel Kv1.1, Chain A"/>
    <property type="match status" value="2"/>
</dbReference>
<gene>
    <name evidence="2" type="ORF">ACJMK2_027859</name>
</gene>
<dbReference type="SUPFAM" id="SSF54695">
    <property type="entry name" value="POZ domain"/>
    <property type="match status" value="2"/>
</dbReference>
<dbReference type="PROSITE" id="PS50097">
    <property type="entry name" value="BTB"/>
    <property type="match status" value="2"/>
</dbReference>
<proteinExistence type="predicted"/>
<dbReference type="SMART" id="SM00225">
    <property type="entry name" value="BTB"/>
    <property type="match status" value="2"/>
</dbReference>
<dbReference type="CDD" id="cd18186">
    <property type="entry name" value="BTB_POZ_ZBTB_KLHL-like"/>
    <property type="match status" value="2"/>
</dbReference>
<dbReference type="InterPro" id="IPR011333">
    <property type="entry name" value="SKP1/BTB/POZ_sf"/>
</dbReference>
<evidence type="ECO:0000313" key="2">
    <source>
        <dbReference type="EMBL" id="KAL3881414.1"/>
    </source>
</evidence>
<comment type="caution">
    <text evidence="2">The sequence shown here is derived from an EMBL/GenBank/DDBJ whole genome shotgun (WGS) entry which is preliminary data.</text>
</comment>
<dbReference type="PANTHER" id="PTHR22744:SF17">
    <property type="entry name" value="BTB DOMAIN-CONTAINING PROTEIN"/>
    <property type="match status" value="1"/>
</dbReference>
<dbReference type="PANTHER" id="PTHR22744">
    <property type="entry name" value="HELIX LOOP HELIX PROTEIN 21-RELATED"/>
    <property type="match status" value="1"/>
</dbReference>
<reference evidence="2 3" key="1">
    <citation type="submission" date="2024-11" db="EMBL/GenBank/DDBJ databases">
        <title>Chromosome-level genome assembly of the freshwater bivalve Anodonta woodiana.</title>
        <authorList>
            <person name="Chen X."/>
        </authorList>
    </citation>
    <scope>NUCLEOTIDE SEQUENCE [LARGE SCALE GENOMIC DNA]</scope>
    <source>
        <strain evidence="2">MN2024</strain>
        <tissue evidence="2">Gills</tissue>
    </source>
</reference>
<sequence>MSLPEQSKQEDGDGEDIQGFDFLRKSAWTDLQLYVEGKTIYVSKSFLATISPVFRLMFESDFKEKNVDVLPLPGKKYEDVVTFLQCVNPGVLQKVNYSNIYGVFPLAHEYQVQRLLEECKQCLQKELSSEPISIFDNNCRNVRTTLTVIRYCEICVLAENYNLEDLLTTCVTLFSRINAKWYKNVPMFQKISTELRNRILCSRLGTIEGQTSATVVLPQNSKQDDSAGEDIEEIEFLKTSPWTDIQLDIEGKTLYVSKSFLATISPVFRLMFESDFKEKKVDVLPLPGKKYEDVLTFLQCLNPRVLRTVNYADIRGVLPLAHEYQVQGLLEECKHCLLTELLSIPLIVVDGVFRGTNTNLKILSLCEICSLAEEYCLESLLEICVERFTNINVQSYMNDPMFQKISTKLRNRIFYNRLLVVEKAMK</sequence>
<feature type="domain" description="BTB" evidence="1">
    <location>
        <begin position="243"/>
        <end position="298"/>
    </location>
</feature>
<dbReference type="EMBL" id="JBJQND010000003">
    <property type="protein sequence ID" value="KAL3881414.1"/>
    <property type="molecule type" value="Genomic_DNA"/>
</dbReference>
<accession>A0ABD3X593</accession>
<evidence type="ECO:0000313" key="3">
    <source>
        <dbReference type="Proteomes" id="UP001634394"/>
    </source>
</evidence>
<keyword evidence="3" id="KW-1185">Reference proteome</keyword>
<dbReference type="Pfam" id="PF00651">
    <property type="entry name" value="BTB"/>
    <property type="match status" value="2"/>
</dbReference>